<sequence length="552" mass="60566">MLFLLPTLFSLLLCTTVVNAEQPPPDVLFSRSLGKRTWGPRKTYNVSFYHINDVHAHIDQFRSSGSSCTDPTKGCVGGYSRVKTIIDKTRPTHHNSLFLNAGDEFQGTLFYSFYKGSATAQVLNQMGFDAMTLGNHEFDDGDQHLAEFVHNLTIPVLSCNVHSANEKLQKKLIPYKLYPKHSLALVAVTTDTTPSISSPDNGTTFDEPIQAVQKTVDLIRKRYPYIKRIVALTHIGYDQDILLAKQTRGVNLIIGGHSHTLLGSMAGAAGPYPTIEKNLDGQEVFIVTSYRWGEYLGYIDIEYEQNSGKILGYTGAPIHLTNDTVQNPQLQKEIDTFAEGFAHFATTIIGNTTKTLVQSTCQQQECTLGDFIADAILAYRESNGAVIGITNSGGIRTEIEVGNITLQTSLETFPFGNTVVDLTFTGAELWKIVESAISRVSQFNGRAVTSAVQWSHTLRVQYNPSNPAGSKIISITVNGEKLVADKQYHVAAIDFLAGGGDNVWEASMGGSWVPLKSLDEVFADQVTKLSPLSIEVDGRLSVTDQTTPELKF</sequence>
<proteinExistence type="predicted"/>
<gene>
    <name evidence="1" type="ORF">BDN72DRAFT_766958</name>
</gene>
<dbReference type="Proteomes" id="UP000308600">
    <property type="component" value="Unassembled WGS sequence"/>
</dbReference>
<protein>
    <submittedName>
        <fullName evidence="1">5'-nucleotidase</fullName>
    </submittedName>
</protein>
<reference evidence="1 2" key="1">
    <citation type="journal article" date="2019" name="Nat. Ecol. Evol.">
        <title>Megaphylogeny resolves global patterns of mushroom evolution.</title>
        <authorList>
            <person name="Varga T."/>
            <person name="Krizsan K."/>
            <person name="Foldi C."/>
            <person name="Dima B."/>
            <person name="Sanchez-Garcia M."/>
            <person name="Sanchez-Ramirez S."/>
            <person name="Szollosi G.J."/>
            <person name="Szarkandi J.G."/>
            <person name="Papp V."/>
            <person name="Albert L."/>
            <person name="Andreopoulos W."/>
            <person name="Angelini C."/>
            <person name="Antonin V."/>
            <person name="Barry K.W."/>
            <person name="Bougher N.L."/>
            <person name="Buchanan P."/>
            <person name="Buyck B."/>
            <person name="Bense V."/>
            <person name="Catcheside P."/>
            <person name="Chovatia M."/>
            <person name="Cooper J."/>
            <person name="Damon W."/>
            <person name="Desjardin D."/>
            <person name="Finy P."/>
            <person name="Geml J."/>
            <person name="Haridas S."/>
            <person name="Hughes K."/>
            <person name="Justo A."/>
            <person name="Karasinski D."/>
            <person name="Kautmanova I."/>
            <person name="Kiss B."/>
            <person name="Kocsube S."/>
            <person name="Kotiranta H."/>
            <person name="LaButti K.M."/>
            <person name="Lechner B.E."/>
            <person name="Liimatainen K."/>
            <person name="Lipzen A."/>
            <person name="Lukacs Z."/>
            <person name="Mihaltcheva S."/>
            <person name="Morgado L.N."/>
            <person name="Niskanen T."/>
            <person name="Noordeloos M.E."/>
            <person name="Ohm R.A."/>
            <person name="Ortiz-Santana B."/>
            <person name="Ovrebo C."/>
            <person name="Racz N."/>
            <person name="Riley R."/>
            <person name="Savchenko A."/>
            <person name="Shiryaev A."/>
            <person name="Soop K."/>
            <person name="Spirin V."/>
            <person name="Szebenyi C."/>
            <person name="Tomsovsky M."/>
            <person name="Tulloss R.E."/>
            <person name="Uehling J."/>
            <person name="Grigoriev I.V."/>
            <person name="Vagvolgyi C."/>
            <person name="Papp T."/>
            <person name="Martin F.M."/>
            <person name="Miettinen O."/>
            <person name="Hibbett D.S."/>
            <person name="Nagy L.G."/>
        </authorList>
    </citation>
    <scope>NUCLEOTIDE SEQUENCE [LARGE SCALE GENOMIC DNA]</scope>
    <source>
        <strain evidence="1 2">NL-1719</strain>
    </source>
</reference>
<name>A0ACD3AYY1_9AGAR</name>
<dbReference type="EMBL" id="ML208317">
    <property type="protein sequence ID" value="TFK70177.1"/>
    <property type="molecule type" value="Genomic_DNA"/>
</dbReference>
<keyword evidence="2" id="KW-1185">Reference proteome</keyword>
<evidence type="ECO:0000313" key="2">
    <source>
        <dbReference type="Proteomes" id="UP000308600"/>
    </source>
</evidence>
<organism evidence="1 2">
    <name type="scientific">Pluteus cervinus</name>
    <dbReference type="NCBI Taxonomy" id="181527"/>
    <lineage>
        <taxon>Eukaryota</taxon>
        <taxon>Fungi</taxon>
        <taxon>Dikarya</taxon>
        <taxon>Basidiomycota</taxon>
        <taxon>Agaricomycotina</taxon>
        <taxon>Agaricomycetes</taxon>
        <taxon>Agaricomycetidae</taxon>
        <taxon>Agaricales</taxon>
        <taxon>Pluteineae</taxon>
        <taxon>Pluteaceae</taxon>
        <taxon>Pluteus</taxon>
    </lineage>
</organism>
<evidence type="ECO:0000313" key="1">
    <source>
        <dbReference type="EMBL" id="TFK70177.1"/>
    </source>
</evidence>
<accession>A0ACD3AYY1</accession>